<dbReference type="KEGG" id="dpx:DAPPUDRAFT_324815"/>
<evidence type="ECO:0000313" key="3">
    <source>
        <dbReference type="Proteomes" id="UP000000305"/>
    </source>
</evidence>
<reference evidence="2 3" key="1">
    <citation type="journal article" date="2011" name="Science">
        <title>The ecoresponsive genome of Daphnia pulex.</title>
        <authorList>
            <person name="Colbourne J.K."/>
            <person name="Pfrender M.E."/>
            <person name="Gilbert D."/>
            <person name="Thomas W.K."/>
            <person name="Tucker A."/>
            <person name="Oakley T.H."/>
            <person name="Tokishita S."/>
            <person name="Aerts A."/>
            <person name="Arnold G.J."/>
            <person name="Basu M.K."/>
            <person name="Bauer D.J."/>
            <person name="Caceres C.E."/>
            <person name="Carmel L."/>
            <person name="Casola C."/>
            <person name="Choi J.H."/>
            <person name="Detter J.C."/>
            <person name="Dong Q."/>
            <person name="Dusheyko S."/>
            <person name="Eads B.D."/>
            <person name="Frohlich T."/>
            <person name="Geiler-Samerotte K.A."/>
            <person name="Gerlach D."/>
            <person name="Hatcher P."/>
            <person name="Jogdeo S."/>
            <person name="Krijgsveld J."/>
            <person name="Kriventseva E.V."/>
            <person name="Kultz D."/>
            <person name="Laforsch C."/>
            <person name="Lindquist E."/>
            <person name="Lopez J."/>
            <person name="Manak J.R."/>
            <person name="Muller J."/>
            <person name="Pangilinan J."/>
            <person name="Patwardhan R.P."/>
            <person name="Pitluck S."/>
            <person name="Pritham E.J."/>
            <person name="Rechtsteiner A."/>
            <person name="Rho M."/>
            <person name="Rogozin I.B."/>
            <person name="Sakarya O."/>
            <person name="Salamov A."/>
            <person name="Schaack S."/>
            <person name="Shapiro H."/>
            <person name="Shiga Y."/>
            <person name="Skalitzky C."/>
            <person name="Smith Z."/>
            <person name="Souvorov A."/>
            <person name="Sung W."/>
            <person name="Tang Z."/>
            <person name="Tsuchiya D."/>
            <person name="Tu H."/>
            <person name="Vos H."/>
            <person name="Wang M."/>
            <person name="Wolf Y.I."/>
            <person name="Yamagata H."/>
            <person name="Yamada T."/>
            <person name="Ye Y."/>
            <person name="Shaw J.R."/>
            <person name="Andrews J."/>
            <person name="Crease T.J."/>
            <person name="Tang H."/>
            <person name="Lucas S.M."/>
            <person name="Robertson H.M."/>
            <person name="Bork P."/>
            <person name="Koonin E.V."/>
            <person name="Zdobnov E.M."/>
            <person name="Grigoriev I.V."/>
            <person name="Lynch M."/>
            <person name="Boore J.L."/>
        </authorList>
    </citation>
    <scope>NUCLEOTIDE SEQUENCE [LARGE SCALE GENOMIC DNA]</scope>
</reference>
<dbReference type="HOGENOM" id="CLU_1877537_0_0_1"/>
<dbReference type="AlphaFoldDB" id="E9H2S9"/>
<sequence>MARTRKTERKTESHRRKKEKDKLKAVEETKKVMENQEDEEEVDELEQAFSDSFLEWIQMHNQSPEKKKVVWKDWVFSQRLIEEVQNAATNLSSQCYPFGKSVAPLHGVEDWIIGYGYPDFVFAEDELREMIFTETM</sequence>
<organism evidence="2 3">
    <name type="scientific">Daphnia pulex</name>
    <name type="common">Water flea</name>
    <dbReference type="NCBI Taxonomy" id="6669"/>
    <lineage>
        <taxon>Eukaryota</taxon>
        <taxon>Metazoa</taxon>
        <taxon>Ecdysozoa</taxon>
        <taxon>Arthropoda</taxon>
        <taxon>Crustacea</taxon>
        <taxon>Branchiopoda</taxon>
        <taxon>Diplostraca</taxon>
        <taxon>Cladocera</taxon>
        <taxon>Anomopoda</taxon>
        <taxon>Daphniidae</taxon>
        <taxon>Daphnia</taxon>
    </lineage>
</organism>
<name>E9H2S9_DAPPU</name>
<feature type="region of interest" description="Disordered" evidence="1">
    <location>
        <begin position="1"/>
        <end position="41"/>
    </location>
</feature>
<dbReference type="Proteomes" id="UP000000305">
    <property type="component" value="Unassembled WGS sequence"/>
</dbReference>
<proteinExistence type="predicted"/>
<dbReference type="OrthoDB" id="28868at2759"/>
<feature type="compositionally biased region" description="Basic residues" evidence="1">
    <location>
        <begin position="1"/>
        <end position="19"/>
    </location>
</feature>
<accession>E9H2S9</accession>
<gene>
    <name evidence="2" type="ORF">DAPPUDRAFT_324815</name>
</gene>
<dbReference type="InParanoid" id="E9H2S9"/>
<protein>
    <submittedName>
        <fullName evidence="2">Uncharacterized protein</fullName>
    </submittedName>
</protein>
<dbReference type="EMBL" id="GL732587">
    <property type="protein sequence ID" value="EFX73835.1"/>
    <property type="molecule type" value="Genomic_DNA"/>
</dbReference>
<evidence type="ECO:0000313" key="2">
    <source>
        <dbReference type="EMBL" id="EFX73835.1"/>
    </source>
</evidence>
<feature type="compositionally biased region" description="Basic and acidic residues" evidence="1">
    <location>
        <begin position="20"/>
        <end position="34"/>
    </location>
</feature>
<evidence type="ECO:0000256" key="1">
    <source>
        <dbReference type="SAM" id="MobiDB-lite"/>
    </source>
</evidence>
<keyword evidence="3" id="KW-1185">Reference proteome</keyword>